<dbReference type="EMBL" id="NNRJ01000003">
    <property type="protein sequence ID" value="OYR22934.1"/>
    <property type="molecule type" value="Genomic_DNA"/>
</dbReference>
<gene>
    <name evidence="1" type="ORF">CEV31_0097</name>
</gene>
<evidence type="ECO:0000313" key="1">
    <source>
        <dbReference type="EMBL" id="OYR22934.1"/>
    </source>
</evidence>
<comment type="caution">
    <text evidence="1">The sequence shown here is derived from an EMBL/GenBank/DDBJ whole genome shotgun (WGS) entry which is preliminary data.</text>
</comment>
<accession>A0A256G792</accession>
<dbReference type="AlphaFoldDB" id="A0A256G792"/>
<sequence>MRRSGLSAEYRRRVVGGEKIIMCFFEGRIRAGQKKPKGELWLASTR</sequence>
<keyword evidence="2" id="KW-1185">Reference proteome</keyword>
<proteinExistence type="predicted"/>
<name>A0A256G792_9HYPH</name>
<protein>
    <submittedName>
        <fullName evidence="1">Uncharacterized protein</fullName>
    </submittedName>
</protein>
<organism evidence="1 2">
    <name type="scientific">Brucella thiophenivorans</name>
    <dbReference type="NCBI Taxonomy" id="571255"/>
    <lineage>
        <taxon>Bacteria</taxon>
        <taxon>Pseudomonadati</taxon>
        <taxon>Pseudomonadota</taxon>
        <taxon>Alphaproteobacteria</taxon>
        <taxon>Hyphomicrobiales</taxon>
        <taxon>Brucellaceae</taxon>
        <taxon>Brucella/Ochrobactrum group</taxon>
        <taxon>Brucella</taxon>
    </lineage>
</organism>
<dbReference type="Proteomes" id="UP000215590">
    <property type="component" value="Unassembled WGS sequence"/>
</dbReference>
<evidence type="ECO:0000313" key="2">
    <source>
        <dbReference type="Proteomes" id="UP000215590"/>
    </source>
</evidence>
<reference evidence="1 2" key="1">
    <citation type="submission" date="2017-07" db="EMBL/GenBank/DDBJ databases">
        <title>Phylogenetic study on the rhizospheric bacterium Ochrobactrum sp. A44.</title>
        <authorList>
            <person name="Krzyzanowska D.M."/>
            <person name="Ossowicki A."/>
            <person name="Rajewska M."/>
            <person name="Maciag T."/>
            <person name="Kaczynski Z."/>
            <person name="Czerwicka M."/>
            <person name="Jafra S."/>
        </authorList>
    </citation>
    <scope>NUCLEOTIDE SEQUENCE [LARGE SCALE GENOMIC DNA]</scope>
    <source>
        <strain evidence="1 2">DSM 7216</strain>
    </source>
</reference>